<dbReference type="EMBL" id="JAFBMS010000453">
    <property type="protein sequence ID" value="KAG9330799.1"/>
    <property type="molecule type" value="Genomic_DNA"/>
</dbReference>
<feature type="non-terminal residue" evidence="1">
    <location>
        <position position="77"/>
    </location>
</feature>
<comment type="caution">
    <text evidence="1">The sequence shown here is derived from an EMBL/GenBank/DDBJ whole genome shotgun (WGS) entry which is preliminary data.</text>
</comment>
<evidence type="ECO:0000313" key="2">
    <source>
        <dbReference type="Proteomes" id="UP000824540"/>
    </source>
</evidence>
<accession>A0A8T2MQX3</accession>
<proteinExistence type="predicted"/>
<dbReference type="AlphaFoldDB" id="A0A8T2MQX3"/>
<sequence>SQRRPDRWTERKAERGPEHVWPFKSREEEGASLWAAALFCLFPVSARERWAMTGGPRKERINQAKTENVCSHLRNRV</sequence>
<evidence type="ECO:0000313" key="1">
    <source>
        <dbReference type="EMBL" id="KAG9330799.1"/>
    </source>
</evidence>
<name>A0A8T2MQX3_9TELE</name>
<reference evidence="1" key="1">
    <citation type="thesis" date="2021" institute="BYU ScholarsArchive" country="Provo, UT, USA">
        <title>Applications of and Algorithms for Genome Assembly and Genomic Analyses with an Emphasis on Marine Teleosts.</title>
        <authorList>
            <person name="Pickett B.D."/>
        </authorList>
    </citation>
    <scope>NUCLEOTIDE SEQUENCE</scope>
    <source>
        <strain evidence="1">HI-2016</strain>
    </source>
</reference>
<keyword evidence="2" id="KW-1185">Reference proteome</keyword>
<dbReference type="Proteomes" id="UP000824540">
    <property type="component" value="Unassembled WGS sequence"/>
</dbReference>
<protein>
    <submittedName>
        <fullName evidence="1">Uncharacterized protein</fullName>
    </submittedName>
</protein>
<gene>
    <name evidence="1" type="ORF">JZ751_022065</name>
</gene>
<organism evidence="1 2">
    <name type="scientific">Albula glossodonta</name>
    <name type="common">roundjaw bonefish</name>
    <dbReference type="NCBI Taxonomy" id="121402"/>
    <lineage>
        <taxon>Eukaryota</taxon>
        <taxon>Metazoa</taxon>
        <taxon>Chordata</taxon>
        <taxon>Craniata</taxon>
        <taxon>Vertebrata</taxon>
        <taxon>Euteleostomi</taxon>
        <taxon>Actinopterygii</taxon>
        <taxon>Neopterygii</taxon>
        <taxon>Teleostei</taxon>
        <taxon>Albuliformes</taxon>
        <taxon>Albulidae</taxon>
        <taxon>Albula</taxon>
    </lineage>
</organism>